<reference evidence="1 2" key="1">
    <citation type="journal article" date="2010" name="Int. J. Syst. Evol. Microbiol.">
        <title>Reclassification of Herbaspirillum putei as a later heterotypic synonym of Herbaspirillum huttiense, with the description of H. huttiense subsp. huttiense subsp. nov. and H. huttiense subsp. putei subsp. nov., comb. nov., and description of Herbaspirillum aquaticum sp. nov.</title>
        <authorList>
            <person name="Dobritsa A.P."/>
            <person name="Reddy M.C."/>
            <person name="Samadpour M."/>
        </authorList>
    </citation>
    <scope>NUCLEOTIDE SEQUENCE [LARGE SCALE GENOMIC DNA]</scope>
    <source>
        <strain evidence="1 2">IEH 4430</strain>
    </source>
</reference>
<dbReference type="AlphaFoldDB" id="A0A225SPZ1"/>
<gene>
    <name evidence="1" type="ORF">CEJ45_19310</name>
</gene>
<accession>A0A225SPZ1</accession>
<organism evidence="1 2">
    <name type="scientific">Herbaspirillum aquaticum</name>
    <dbReference type="NCBI Taxonomy" id="568783"/>
    <lineage>
        <taxon>Bacteria</taxon>
        <taxon>Pseudomonadati</taxon>
        <taxon>Pseudomonadota</taxon>
        <taxon>Betaproteobacteria</taxon>
        <taxon>Burkholderiales</taxon>
        <taxon>Oxalobacteraceae</taxon>
        <taxon>Herbaspirillum</taxon>
    </lineage>
</organism>
<comment type="caution">
    <text evidence="1">The sequence shown here is derived from an EMBL/GenBank/DDBJ whole genome shotgun (WGS) entry which is preliminary data.</text>
</comment>
<proteinExistence type="predicted"/>
<dbReference type="EMBL" id="NJGV01000022">
    <property type="protein sequence ID" value="OWY32850.1"/>
    <property type="molecule type" value="Genomic_DNA"/>
</dbReference>
<keyword evidence="2" id="KW-1185">Reference proteome</keyword>
<evidence type="ECO:0000313" key="2">
    <source>
        <dbReference type="Proteomes" id="UP000214747"/>
    </source>
</evidence>
<protein>
    <submittedName>
        <fullName evidence="1">Uncharacterized protein</fullName>
    </submittedName>
</protein>
<evidence type="ECO:0000313" key="1">
    <source>
        <dbReference type="EMBL" id="OWY32850.1"/>
    </source>
</evidence>
<sequence length="115" mass="12488">MLNSFAEEIAHRYALIVQKLAEMAGANLIVGDLIRNATRNCLVGMHAAGAESSEIRQHLGALIARHINSLQAQSVRTLAAWIQARNHMEFLLFIEEQEGLALSGDIGTSAADTLH</sequence>
<dbReference type="Proteomes" id="UP000214747">
    <property type="component" value="Unassembled WGS sequence"/>
</dbReference>
<name>A0A225SPZ1_9BURK</name>